<dbReference type="InterPro" id="IPR025110">
    <property type="entry name" value="AMP-bd_C"/>
</dbReference>
<dbReference type="EMBL" id="JAWLKB010000007">
    <property type="protein sequence ID" value="MDV6268440.1"/>
    <property type="molecule type" value="Genomic_DNA"/>
</dbReference>
<dbReference type="PANTHER" id="PTHR43767:SF1">
    <property type="entry name" value="NONRIBOSOMAL PEPTIDE SYNTHASE PES1 (EUROFUNG)-RELATED"/>
    <property type="match status" value="1"/>
</dbReference>
<dbReference type="Proteomes" id="UP001185927">
    <property type="component" value="Unassembled WGS sequence"/>
</dbReference>
<dbReference type="InterPro" id="IPR042099">
    <property type="entry name" value="ANL_N_sf"/>
</dbReference>
<proteinExistence type="predicted"/>
<dbReference type="InterPro" id="IPR000873">
    <property type="entry name" value="AMP-dep_synth/lig_dom"/>
</dbReference>
<dbReference type="InterPro" id="IPR045851">
    <property type="entry name" value="AMP-bd_C_sf"/>
</dbReference>
<accession>A0ABU4BW75</accession>
<reference evidence="3 4" key="1">
    <citation type="submission" date="2023-10" db="EMBL/GenBank/DDBJ databases">
        <title>Development of a sustainable strategy for remediation of hydrocarbon-contaminated territories based on the waste exchange concept.</title>
        <authorList>
            <person name="Krivoruchko A."/>
        </authorList>
    </citation>
    <scope>NUCLEOTIDE SEQUENCE [LARGE SCALE GENOMIC DNA]</scope>
    <source>
        <strain evidence="3 4">IEGM 1203</strain>
    </source>
</reference>
<protein>
    <submittedName>
        <fullName evidence="3">AMP-binding protein</fullName>
    </submittedName>
</protein>
<evidence type="ECO:0000259" key="1">
    <source>
        <dbReference type="Pfam" id="PF00501"/>
    </source>
</evidence>
<dbReference type="Gene3D" id="3.40.50.12780">
    <property type="entry name" value="N-terminal domain of ligase-like"/>
    <property type="match status" value="1"/>
</dbReference>
<gene>
    <name evidence="3" type="ORF">R3Q16_17645</name>
</gene>
<organism evidence="3 4">
    <name type="scientific">Rhodococcus globerulus</name>
    <dbReference type="NCBI Taxonomy" id="33008"/>
    <lineage>
        <taxon>Bacteria</taxon>
        <taxon>Bacillati</taxon>
        <taxon>Actinomycetota</taxon>
        <taxon>Actinomycetes</taxon>
        <taxon>Mycobacteriales</taxon>
        <taxon>Nocardiaceae</taxon>
        <taxon>Rhodococcus</taxon>
    </lineage>
</organism>
<dbReference type="RefSeq" id="WP_317542579.1">
    <property type="nucleotide sequence ID" value="NZ_JAWLKB010000007.1"/>
</dbReference>
<evidence type="ECO:0000313" key="3">
    <source>
        <dbReference type="EMBL" id="MDV6268440.1"/>
    </source>
</evidence>
<dbReference type="SUPFAM" id="SSF56801">
    <property type="entry name" value="Acetyl-CoA synthetase-like"/>
    <property type="match status" value="1"/>
</dbReference>
<name>A0ABU4BW75_RHOGO</name>
<evidence type="ECO:0000259" key="2">
    <source>
        <dbReference type="Pfam" id="PF13193"/>
    </source>
</evidence>
<sequence>MPSNILRPLNAWATRQPEAAAIECGGAQLSWQELDSAAARAAAELMAHGVSHGDRVAIIGRSSTTWAATALGVLKLGAIICPLNERNGPAEIGPAVEQLEPRVVISAAHARTAVETALSETSVQFPILDLEQIGNSSTAIVALPKLQSAGTDPVCILSTSGSTGHPKGVVYTHESLLSAFFEWCLQEPSFMRARSLNVSSMSFAAGLLNGFLGPLTLGGSSVFLPDWDPSVALALIRDCKITHLGATTIFYEQMAAIPEFASADLSSLTVAFTGGNPVTVELIRAWSDKGVGLRQVYGLTESQSNATIPSVDMALNQPDSVGLGGVLNEFMIADANGTPCAPDTPGEILISGPGVAAGYWRNDELTKANFEGGWLHTGDIGTRDASGAIRIVGRIKDVIISGGMNIYAAEIERVIMEIPGILEVAVIGVPDDSFGETPAVLLRAAGSLTAEAVVEHCRARLARYKSPRYVEFLTDPLPRTAGMKINKAPLRVQFNDLPQRAAQVSPRHLETSDRLS</sequence>
<dbReference type="InterPro" id="IPR050237">
    <property type="entry name" value="ATP-dep_AMP-bd_enzyme"/>
</dbReference>
<dbReference type="Pfam" id="PF13193">
    <property type="entry name" value="AMP-binding_C"/>
    <property type="match status" value="1"/>
</dbReference>
<comment type="caution">
    <text evidence="3">The sequence shown here is derived from an EMBL/GenBank/DDBJ whole genome shotgun (WGS) entry which is preliminary data.</text>
</comment>
<dbReference type="Gene3D" id="3.30.300.30">
    <property type="match status" value="1"/>
</dbReference>
<keyword evidence="4" id="KW-1185">Reference proteome</keyword>
<dbReference type="Pfam" id="PF00501">
    <property type="entry name" value="AMP-binding"/>
    <property type="match status" value="1"/>
</dbReference>
<feature type="domain" description="AMP-binding enzyme C-terminal" evidence="2">
    <location>
        <begin position="410"/>
        <end position="481"/>
    </location>
</feature>
<evidence type="ECO:0000313" key="4">
    <source>
        <dbReference type="Proteomes" id="UP001185927"/>
    </source>
</evidence>
<feature type="domain" description="AMP-dependent synthetase/ligase" evidence="1">
    <location>
        <begin position="11"/>
        <end position="360"/>
    </location>
</feature>
<dbReference type="PANTHER" id="PTHR43767">
    <property type="entry name" value="LONG-CHAIN-FATTY-ACID--COA LIGASE"/>
    <property type="match status" value="1"/>
</dbReference>